<sequence length="248" mass="27328">MNGMLSAFTKKNKSKSRSSSKEQSHSRKPLSILDPGEMRSTTVKFQSDQPTQIWQASPSPSPTASETARRCRWNGRLSLATDSSDDSSISDPDLQQQCHSSSSSSTSSLDEGLVAEHERRKVRKRRCHKQKMYCQPIATAVPRPRSLSTSSSSSSTESSNENPDLNWAINSASIRSQPQTSIGNPQLVYHPSFGHKVLQVRFPTTLTLDGLVIPWDHPFNDTSSGGCCSLPINQTFDQVSASHPQIRI</sequence>
<keyword evidence="3" id="KW-1185">Reference proteome</keyword>
<gene>
    <name evidence="2" type="ORF">Ciccas_002839</name>
</gene>
<evidence type="ECO:0000256" key="1">
    <source>
        <dbReference type="SAM" id="MobiDB-lite"/>
    </source>
</evidence>
<dbReference type="AlphaFoldDB" id="A0ABD2QG31"/>
<organism evidence="2 3">
    <name type="scientific">Cichlidogyrus casuarinus</name>
    <dbReference type="NCBI Taxonomy" id="1844966"/>
    <lineage>
        <taxon>Eukaryota</taxon>
        <taxon>Metazoa</taxon>
        <taxon>Spiralia</taxon>
        <taxon>Lophotrochozoa</taxon>
        <taxon>Platyhelminthes</taxon>
        <taxon>Monogenea</taxon>
        <taxon>Monopisthocotylea</taxon>
        <taxon>Dactylogyridea</taxon>
        <taxon>Ancyrocephalidae</taxon>
        <taxon>Cichlidogyrus</taxon>
    </lineage>
</organism>
<feature type="region of interest" description="Disordered" evidence="1">
    <location>
        <begin position="1"/>
        <end position="164"/>
    </location>
</feature>
<name>A0ABD2QG31_9PLAT</name>
<feature type="compositionally biased region" description="Low complexity" evidence="1">
    <location>
        <begin position="56"/>
        <end position="66"/>
    </location>
</feature>
<reference evidence="2 3" key="1">
    <citation type="submission" date="2024-11" db="EMBL/GenBank/DDBJ databases">
        <title>Adaptive evolution of stress response genes in parasites aligns with host niche diversity.</title>
        <authorList>
            <person name="Hahn C."/>
            <person name="Resl P."/>
        </authorList>
    </citation>
    <scope>NUCLEOTIDE SEQUENCE [LARGE SCALE GENOMIC DNA]</scope>
    <source>
        <strain evidence="2">EGGRZ-B1_66</strain>
        <tissue evidence="2">Body</tissue>
    </source>
</reference>
<protein>
    <submittedName>
        <fullName evidence="2">Uncharacterized protein</fullName>
    </submittedName>
</protein>
<dbReference type="Proteomes" id="UP001626550">
    <property type="component" value="Unassembled WGS sequence"/>
</dbReference>
<feature type="compositionally biased region" description="Polar residues" evidence="1">
    <location>
        <begin position="39"/>
        <end position="55"/>
    </location>
</feature>
<comment type="caution">
    <text evidence="2">The sequence shown here is derived from an EMBL/GenBank/DDBJ whole genome shotgun (WGS) entry which is preliminary data.</text>
</comment>
<feature type="compositionally biased region" description="Low complexity" evidence="1">
    <location>
        <begin position="148"/>
        <end position="162"/>
    </location>
</feature>
<dbReference type="EMBL" id="JBJKFK010000237">
    <property type="protein sequence ID" value="KAL3318497.1"/>
    <property type="molecule type" value="Genomic_DNA"/>
</dbReference>
<evidence type="ECO:0000313" key="2">
    <source>
        <dbReference type="EMBL" id="KAL3318497.1"/>
    </source>
</evidence>
<accession>A0ABD2QG31</accession>
<evidence type="ECO:0000313" key="3">
    <source>
        <dbReference type="Proteomes" id="UP001626550"/>
    </source>
</evidence>
<proteinExistence type="predicted"/>
<feature type="compositionally biased region" description="Basic residues" evidence="1">
    <location>
        <begin position="120"/>
        <end position="131"/>
    </location>
</feature>